<dbReference type="SUPFAM" id="SSF53335">
    <property type="entry name" value="S-adenosyl-L-methionine-dependent methyltransferases"/>
    <property type="match status" value="1"/>
</dbReference>
<evidence type="ECO:0000313" key="2">
    <source>
        <dbReference type="Proteomes" id="UP001596022"/>
    </source>
</evidence>
<dbReference type="CDD" id="cd02440">
    <property type="entry name" value="AdoMet_MTases"/>
    <property type="match status" value="1"/>
</dbReference>
<dbReference type="EC" id="2.1.1.-" evidence="1"/>
<comment type="caution">
    <text evidence="1">The sequence shown here is derived from an EMBL/GenBank/DDBJ whole genome shotgun (WGS) entry which is preliminary data.</text>
</comment>
<keyword evidence="2" id="KW-1185">Reference proteome</keyword>
<name>A0ABV9GIK7_9BACL</name>
<dbReference type="Proteomes" id="UP001596022">
    <property type="component" value="Unassembled WGS sequence"/>
</dbReference>
<sequence length="80" mass="9020">MNLHKKIHIFNRQAKQYERQAEHQTLGVWRKQLLSSARGNILELAVGAGNNFPFYPPGAEVTAVDFSPLMLEKAKKIAAM</sequence>
<organism evidence="1 2">
    <name type="scientific">Camelliibacillus cellulosilyticus</name>
    <dbReference type="NCBI Taxonomy" id="2174486"/>
    <lineage>
        <taxon>Bacteria</taxon>
        <taxon>Bacillati</taxon>
        <taxon>Bacillota</taxon>
        <taxon>Bacilli</taxon>
        <taxon>Bacillales</taxon>
        <taxon>Sporolactobacillaceae</taxon>
        <taxon>Camelliibacillus</taxon>
    </lineage>
</organism>
<keyword evidence="1" id="KW-0489">Methyltransferase</keyword>
<dbReference type="GO" id="GO:0032259">
    <property type="term" value="P:methylation"/>
    <property type="evidence" value="ECO:0007669"/>
    <property type="project" value="UniProtKB-KW"/>
</dbReference>
<proteinExistence type="predicted"/>
<protein>
    <submittedName>
        <fullName evidence="1">Class I SAM-dependent methyltransferase</fullName>
        <ecNumber evidence="1">2.1.1.-</ecNumber>
    </submittedName>
</protein>
<dbReference type="GO" id="GO:0008168">
    <property type="term" value="F:methyltransferase activity"/>
    <property type="evidence" value="ECO:0007669"/>
    <property type="project" value="UniProtKB-KW"/>
</dbReference>
<dbReference type="EMBL" id="JBHSFW010000001">
    <property type="protein sequence ID" value="MFC4617728.1"/>
    <property type="molecule type" value="Genomic_DNA"/>
</dbReference>
<dbReference type="RefSeq" id="WP_376844757.1">
    <property type="nucleotide sequence ID" value="NZ_JBHSFW010000001.1"/>
</dbReference>
<evidence type="ECO:0000313" key="1">
    <source>
        <dbReference type="EMBL" id="MFC4617728.1"/>
    </source>
</evidence>
<accession>A0ABV9GIK7</accession>
<dbReference type="Gene3D" id="3.40.50.150">
    <property type="entry name" value="Vaccinia Virus protein VP39"/>
    <property type="match status" value="1"/>
</dbReference>
<gene>
    <name evidence="1" type="ORF">ACFO4N_03180</name>
</gene>
<reference evidence="2" key="1">
    <citation type="journal article" date="2019" name="Int. J. Syst. Evol. Microbiol.">
        <title>The Global Catalogue of Microorganisms (GCM) 10K type strain sequencing project: providing services to taxonomists for standard genome sequencing and annotation.</title>
        <authorList>
            <consortium name="The Broad Institute Genomics Platform"/>
            <consortium name="The Broad Institute Genome Sequencing Center for Infectious Disease"/>
            <person name="Wu L."/>
            <person name="Ma J."/>
        </authorList>
    </citation>
    <scope>NUCLEOTIDE SEQUENCE [LARGE SCALE GENOMIC DNA]</scope>
    <source>
        <strain evidence="2">CGMCC 1.16306</strain>
    </source>
</reference>
<dbReference type="InterPro" id="IPR029063">
    <property type="entry name" value="SAM-dependent_MTases_sf"/>
</dbReference>
<keyword evidence="1" id="KW-0808">Transferase</keyword>